<dbReference type="InterPro" id="IPR023485">
    <property type="entry name" value="Ptyr_pPase"/>
</dbReference>
<dbReference type="Pfam" id="PF01451">
    <property type="entry name" value="LMWPc"/>
    <property type="match status" value="1"/>
</dbReference>
<keyword evidence="1" id="KW-0059">Arsenical resistance</keyword>
<proteinExistence type="predicted"/>
<dbReference type="InterPro" id="IPR048716">
    <property type="entry name" value="Phosphatase-like_N"/>
</dbReference>
<dbReference type="InterPro" id="IPR036196">
    <property type="entry name" value="Ptyr_pPase_sf"/>
</dbReference>
<dbReference type="Proteomes" id="UP001553715">
    <property type="component" value="Unassembled WGS sequence"/>
</dbReference>
<dbReference type="PANTHER" id="PTHR43428:SF1">
    <property type="entry name" value="ARSENATE REDUCTASE"/>
    <property type="match status" value="1"/>
</dbReference>
<protein>
    <submittedName>
        <fullName evidence="3">Arsenate reductase ArsC</fullName>
        <ecNumber evidence="3">1.20.4.4</ecNumber>
    </submittedName>
</protein>
<gene>
    <name evidence="3" type="ORF">AB0301_14425</name>
</gene>
<accession>A0ABV3LK25</accession>
<organism evidence="3 4">
    <name type="scientific">Microbacterium profundi</name>
    <dbReference type="NCBI Taxonomy" id="450380"/>
    <lineage>
        <taxon>Bacteria</taxon>
        <taxon>Bacillati</taxon>
        <taxon>Actinomycetota</taxon>
        <taxon>Actinomycetes</taxon>
        <taxon>Micrococcales</taxon>
        <taxon>Microbacteriaceae</taxon>
        <taxon>Microbacterium</taxon>
    </lineage>
</organism>
<keyword evidence="3" id="KW-0560">Oxidoreductase</keyword>
<name>A0ABV3LK25_9MICO</name>
<evidence type="ECO:0000259" key="2">
    <source>
        <dbReference type="SMART" id="SM00226"/>
    </source>
</evidence>
<dbReference type="CDD" id="cd16345">
    <property type="entry name" value="LMWP_ArsC"/>
    <property type="match status" value="1"/>
</dbReference>
<feature type="domain" description="Phosphotyrosine protein phosphatase I" evidence="2">
    <location>
        <begin position="183"/>
        <end position="308"/>
    </location>
</feature>
<sequence>MSDGAPHRIGKPLDERAARDRAAQVSVLGNPDILRVLSALASDIPVASIPAELSLSSAVIDEALRSLLITGLVRDDEGRVTPTVDAWVRFGRLLSSESLQTVPAAPAVADLPQGVMTIVADLAYRFSSTFSPEAVASYVAQSYLLLSQRARVREHLLTMTERYAADRLEALATAQGLLLRDTPEVLFVCVQNAGRSQMAGAFLRHLSGGKVHVRTAGSSPAEAAHPRVAAALLEAGVELWGEFPKPLTDDVVRAADYVITMGCGDACPVFPGRRYMEWDLPDPLELDDAGLRDVRDDIRSRVLDLLAELGVDPQDASR</sequence>
<dbReference type="EC" id="1.20.4.4" evidence="3"/>
<dbReference type="SUPFAM" id="SSF52788">
    <property type="entry name" value="Phosphotyrosine protein phosphatases I"/>
    <property type="match status" value="1"/>
</dbReference>
<evidence type="ECO:0000313" key="4">
    <source>
        <dbReference type="Proteomes" id="UP001553715"/>
    </source>
</evidence>
<keyword evidence="4" id="KW-1185">Reference proteome</keyword>
<dbReference type="Gene3D" id="3.40.50.2300">
    <property type="match status" value="1"/>
</dbReference>
<dbReference type="Pfam" id="PF21234">
    <property type="entry name" value="Phosphatase-like_N"/>
    <property type="match status" value="1"/>
</dbReference>
<comment type="caution">
    <text evidence="3">The sequence shown here is derived from an EMBL/GenBank/DDBJ whole genome shotgun (WGS) entry which is preliminary data.</text>
</comment>
<dbReference type="RefSeq" id="WP_366233274.1">
    <property type="nucleotide sequence ID" value="NZ_JBFBMH010000026.1"/>
</dbReference>
<dbReference type="SMART" id="SM00226">
    <property type="entry name" value="LMWPc"/>
    <property type="match status" value="1"/>
</dbReference>
<evidence type="ECO:0000313" key="3">
    <source>
        <dbReference type="EMBL" id="MEW1976253.1"/>
    </source>
</evidence>
<evidence type="ECO:0000256" key="1">
    <source>
        <dbReference type="ARBA" id="ARBA00022849"/>
    </source>
</evidence>
<dbReference type="PANTHER" id="PTHR43428">
    <property type="entry name" value="ARSENATE REDUCTASE"/>
    <property type="match status" value="1"/>
</dbReference>
<dbReference type="NCBIfam" id="NF046112">
    <property type="entry name" value="MSMEG_6209_Nter"/>
    <property type="match status" value="1"/>
</dbReference>
<dbReference type="Gene3D" id="1.10.8.1060">
    <property type="entry name" value="Corynebacterium glutamicum thioredoxin-dependent arsenate reductase, N-terminal domain"/>
    <property type="match status" value="1"/>
</dbReference>
<dbReference type="EMBL" id="JBFBMH010000026">
    <property type="protein sequence ID" value="MEW1976253.1"/>
    <property type="molecule type" value="Genomic_DNA"/>
</dbReference>
<dbReference type="GO" id="GO:0030612">
    <property type="term" value="F:arsenate reductase (thioredoxin) activity"/>
    <property type="evidence" value="ECO:0007669"/>
    <property type="project" value="UniProtKB-EC"/>
</dbReference>
<reference evidence="3 4" key="1">
    <citation type="submission" date="2024-06" db="EMBL/GenBank/DDBJ databases">
        <title>The Natural Products Discovery Center: Release of the First 8490 Sequenced Strains for Exploring Actinobacteria Biosynthetic Diversity.</title>
        <authorList>
            <person name="Kalkreuter E."/>
            <person name="Kautsar S.A."/>
            <person name="Yang D."/>
            <person name="Bader C.D."/>
            <person name="Teijaro C.N."/>
            <person name="Fluegel L."/>
            <person name="Davis C.M."/>
            <person name="Simpson J.R."/>
            <person name="Lauterbach L."/>
            <person name="Steele A.D."/>
            <person name="Gui C."/>
            <person name="Meng S."/>
            <person name="Li G."/>
            <person name="Viehrig K."/>
            <person name="Ye F."/>
            <person name="Su P."/>
            <person name="Kiefer A.F."/>
            <person name="Nichols A."/>
            <person name="Cepeda A.J."/>
            <person name="Yan W."/>
            <person name="Fan B."/>
            <person name="Jiang Y."/>
            <person name="Adhikari A."/>
            <person name="Zheng C.-J."/>
            <person name="Schuster L."/>
            <person name="Cowan T.M."/>
            <person name="Smanski M.J."/>
            <person name="Chevrette M.G."/>
            <person name="De Carvalho L.P.S."/>
            <person name="Shen B."/>
        </authorList>
    </citation>
    <scope>NUCLEOTIDE SEQUENCE [LARGE SCALE GENOMIC DNA]</scope>
    <source>
        <strain evidence="3 4">NPDC077434</strain>
    </source>
</reference>